<reference evidence="1 2" key="1">
    <citation type="journal article" date="2013" name="Nat. Commun.">
        <title>The evolution and pathogenic mechanisms of the rice sheath blight pathogen.</title>
        <authorList>
            <person name="Zheng A."/>
            <person name="Lin R."/>
            <person name="Xu L."/>
            <person name="Qin P."/>
            <person name="Tang C."/>
            <person name="Ai P."/>
            <person name="Zhang D."/>
            <person name="Liu Y."/>
            <person name="Sun Z."/>
            <person name="Feng H."/>
            <person name="Wang Y."/>
            <person name="Chen Y."/>
            <person name="Liang X."/>
            <person name="Fu R."/>
            <person name="Li Q."/>
            <person name="Zhang J."/>
            <person name="Yu X."/>
            <person name="Xie Z."/>
            <person name="Ding L."/>
            <person name="Guan P."/>
            <person name="Tang J."/>
            <person name="Liang Y."/>
            <person name="Wang S."/>
            <person name="Deng Q."/>
            <person name="Li S."/>
            <person name="Zhu J."/>
            <person name="Wang L."/>
            <person name="Liu H."/>
            <person name="Li P."/>
        </authorList>
    </citation>
    <scope>NUCLEOTIDE SEQUENCE [LARGE SCALE GENOMIC DNA]</scope>
    <source>
        <strain evidence="2">AG-1 IA</strain>
    </source>
</reference>
<accession>L8X0W7</accession>
<keyword evidence="2" id="KW-1185">Reference proteome</keyword>
<comment type="caution">
    <text evidence="1">The sequence shown here is derived from an EMBL/GenBank/DDBJ whole genome shotgun (WGS) entry which is preliminary data.</text>
</comment>
<gene>
    <name evidence="1" type="ORF">AG1IA_02000</name>
</gene>
<dbReference type="Proteomes" id="UP000011668">
    <property type="component" value="Unassembled WGS sequence"/>
</dbReference>
<evidence type="ECO:0000313" key="2">
    <source>
        <dbReference type="Proteomes" id="UP000011668"/>
    </source>
</evidence>
<name>L8X0W7_THACA</name>
<dbReference type="EMBL" id="AFRT01000455">
    <property type="protein sequence ID" value="ELU43971.1"/>
    <property type="molecule type" value="Genomic_DNA"/>
</dbReference>
<sequence>MTSSESHDPGALEWYIQHYKSGLLYGATSIIEQKRLFVSPERYPTNDIFTAESDCPAVTKTIDKRPDPKSSPISTCSYVAMSSHDESDVIQALNCLRRPSHAHG</sequence>
<proteinExistence type="predicted"/>
<protein>
    <submittedName>
        <fullName evidence="1">Uncharacterized protein</fullName>
    </submittedName>
</protein>
<dbReference type="AlphaFoldDB" id="L8X0W7"/>
<dbReference type="HOGENOM" id="CLU_2251866_0_0_1"/>
<evidence type="ECO:0000313" key="1">
    <source>
        <dbReference type="EMBL" id="ELU43971.1"/>
    </source>
</evidence>
<organism evidence="1 2">
    <name type="scientific">Thanatephorus cucumeris (strain AG1-IA)</name>
    <name type="common">Rice sheath blight fungus</name>
    <name type="synonym">Rhizoctonia solani</name>
    <dbReference type="NCBI Taxonomy" id="983506"/>
    <lineage>
        <taxon>Eukaryota</taxon>
        <taxon>Fungi</taxon>
        <taxon>Dikarya</taxon>
        <taxon>Basidiomycota</taxon>
        <taxon>Agaricomycotina</taxon>
        <taxon>Agaricomycetes</taxon>
        <taxon>Cantharellales</taxon>
        <taxon>Ceratobasidiaceae</taxon>
        <taxon>Rhizoctonia</taxon>
        <taxon>Rhizoctonia solani AG-1</taxon>
    </lineage>
</organism>